<evidence type="ECO:0000256" key="7">
    <source>
        <dbReference type="RuleBase" id="RU362063"/>
    </source>
</evidence>
<evidence type="ECO:0000256" key="1">
    <source>
        <dbReference type="ARBA" id="ARBA00004418"/>
    </source>
</evidence>
<dbReference type="KEGG" id="salm:D0Y50_04500"/>
<evidence type="ECO:0000256" key="3">
    <source>
        <dbReference type="ARBA" id="ARBA00014754"/>
    </source>
</evidence>
<feature type="signal peptide" evidence="7">
    <location>
        <begin position="1"/>
        <end position="20"/>
    </location>
</feature>
<gene>
    <name evidence="9" type="primary">flgA</name>
    <name evidence="9" type="ORF">D0Y50_04500</name>
</gene>
<comment type="similarity">
    <text evidence="2 7">Belongs to the FlgA family.</text>
</comment>
<protein>
    <recommendedName>
        <fullName evidence="3 7">Flagella basal body P-ring formation protein FlgA</fullName>
    </recommendedName>
</protein>
<feature type="domain" description="SAF" evidence="8">
    <location>
        <begin position="124"/>
        <end position="186"/>
    </location>
</feature>
<dbReference type="Gene3D" id="2.30.30.760">
    <property type="match status" value="1"/>
</dbReference>
<evidence type="ECO:0000259" key="8">
    <source>
        <dbReference type="SMART" id="SM00858"/>
    </source>
</evidence>
<dbReference type="NCBIfam" id="TIGR03170">
    <property type="entry name" value="flgA_cterm"/>
    <property type="match status" value="1"/>
</dbReference>
<organism evidence="9 10">
    <name type="scientific">Salinimonas sediminis</name>
    <dbReference type="NCBI Taxonomy" id="2303538"/>
    <lineage>
        <taxon>Bacteria</taxon>
        <taxon>Pseudomonadati</taxon>
        <taxon>Pseudomonadota</taxon>
        <taxon>Gammaproteobacteria</taxon>
        <taxon>Alteromonadales</taxon>
        <taxon>Alteromonadaceae</taxon>
        <taxon>Alteromonas/Salinimonas group</taxon>
        <taxon>Salinimonas</taxon>
    </lineage>
</organism>
<evidence type="ECO:0000256" key="4">
    <source>
        <dbReference type="ARBA" id="ARBA00022729"/>
    </source>
</evidence>
<keyword evidence="9" id="KW-0282">Flagellum</keyword>
<keyword evidence="9" id="KW-0969">Cilium</keyword>
<keyword evidence="7" id="KW-1005">Bacterial flagellum biogenesis</keyword>
<evidence type="ECO:0000256" key="5">
    <source>
        <dbReference type="ARBA" id="ARBA00022764"/>
    </source>
</evidence>
<evidence type="ECO:0000256" key="2">
    <source>
        <dbReference type="ARBA" id="ARBA00010474"/>
    </source>
</evidence>
<evidence type="ECO:0000256" key="6">
    <source>
        <dbReference type="ARBA" id="ARBA00025643"/>
    </source>
</evidence>
<dbReference type="GO" id="GO:0042597">
    <property type="term" value="C:periplasmic space"/>
    <property type="evidence" value="ECO:0007669"/>
    <property type="project" value="UniProtKB-SubCell"/>
</dbReference>
<name>A0A346NS90_9ALTE</name>
<dbReference type="PANTHER" id="PTHR36307:SF1">
    <property type="entry name" value="FLAGELLA BASAL BODY P-RING FORMATION PROTEIN FLGA"/>
    <property type="match status" value="1"/>
</dbReference>
<keyword evidence="5 7" id="KW-0574">Periplasm</keyword>
<dbReference type="Pfam" id="PF17656">
    <property type="entry name" value="ChapFlgA_N"/>
    <property type="match status" value="1"/>
</dbReference>
<dbReference type="CDD" id="cd11614">
    <property type="entry name" value="SAF_CpaB_FlgA_like"/>
    <property type="match status" value="1"/>
</dbReference>
<keyword evidence="9" id="KW-0966">Cell projection</keyword>
<dbReference type="Pfam" id="PF13144">
    <property type="entry name" value="ChapFlgA"/>
    <property type="match status" value="1"/>
</dbReference>
<keyword evidence="10" id="KW-1185">Reference proteome</keyword>
<sequence>MLRKLFALLIACTLSTNVFAWQAASPTEKNGPDTTAKKDSSNHQVVQRGVQKYLESQFDAASSLTQITIEVADIDERIRIPDCAAGFAYYADEQALGQSYISVRVSCNNNQWYLFANAKVLRTQPVVVTASMISPGTVLGADNLSVAQVETNQLRHTAYHSVEALLGARMKHRVRRGQPIQANMLCFICKGDRITIRAQVGGMQVKTSGIAQQDGVIGETIKVTNSSSRKTVVAEVAGTDEVIVRL</sequence>
<dbReference type="PANTHER" id="PTHR36307">
    <property type="entry name" value="FLAGELLA BASAL BODY P-RING FORMATION PROTEIN FLGA"/>
    <property type="match status" value="1"/>
</dbReference>
<proteinExistence type="inferred from homology"/>
<dbReference type="EMBL" id="CP031769">
    <property type="protein sequence ID" value="AXR08397.1"/>
    <property type="molecule type" value="Genomic_DNA"/>
</dbReference>
<dbReference type="InterPro" id="IPR041231">
    <property type="entry name" value="FlgA_N"/>
</dbReference>
<evidence type="ECO:0000313" key="10">
    <source>
        <dbReference type="Proteomes" id="UP000262073"/>
    </source>
</evidence>
<comment type="function">
    <text evidence="6 7">Involved in the assembly process of the P-ring formation. It may associate with FlgF on the rod constituting a structure essential for the P-ring assembly or may act as a modulator protein for the P-ring assembly.</text>
</comment>
<dbReference type="SMART" id="SM00858">
    <property type="entry name" value="SAF"/>
    <property type="match status" value="1"/>
</dbReference>
<accession>A0A346NS90</accession>
<dbReference type="Proteomes" id="UP000262073">
    <property type="component" value="Chromosome"/>
</dbReference>
<dbReference type="GO" id="GO:0044780">
    <property type="term" value="P:bacterial-type flagellum assembly"/>
    <property type="evidence" value="ECO:0007669"/>
    <property type="project" value="InterPro"/>
</dbReference>
<comment type="subcellular location">
    <subcellularLocation>
        <location evidence="1 7">Periplasm</location>
    </subcellularLocation>
</comment>
<dbReference type="AlphaFoldDB" id="A0A346NS90"/>
<reference evidence="9 10" key="1">
    <citation type="submission" date="2018-08" db="EMBL/GenBank/DDBJ databases">
        <title>Salinimonas sediminis sp. nov., a piezophilic bacterium isolated from a deep-sea sediment sample from the New Britain Trench.</title>
        <authorList>
            <person name="Cao J."/>
        </authorList>
    </citation>
    <scope>NUCLEOTIDE SEQUENCE [LARGE SCALE GENOMIC DNA]</scope>
    <source>
        <strain evidence="9 10">N102</strain>
    </source>
</reference>
<dbReference type="OrthoDB" id="5729023at2"/>
<keyword evidence="4 7" id="KW-0732">Signal</keyword>
<dbReference type="InterPro" id="IPR039246">
    <property type="entry name" value="Flagellar_FlgA"/>
</dbReference>
<dbReference type="InterPro" id="IPR017585">
    <property type="entry name" value="SAF_FlgA"/>
</dbReference>
<feature type="chain" id="PRO_5016483695" description="Flagella basal body P-ring formation protein FlgA" evidence="7">
    <location>
        <begin position="21"/>
        <end position="246"/>
    </location>
</feature>
<evidence type="ECO:0000313" key="9">
    <source>
        <dbReference type="EMBL" id="AXR08397.1"/>
    </source>
</evidence>
<dbReference type="Gene3D" id="3.90.1210.10">
    <property type="entry name" value="Antifreeze-like/N-acetylneuraminic acid synthase C-terminal domain"/>
    <property type="match status" value="1"/>
</dbReference>
<dbReference type="InterPro" id="IPR013974">
    <property type="entry name" value="SAF"/>
</dbReference>